<organism evidence="1 2">
    <name type="scientific">Phytophthora boehmeriae</name>
    <dbReference type="NCBI Taxonomy" id="109152"/>
    <lineage>
        <taxon>Eukaryota</taxon>
        <taxon>Sar</taxon>
        <taxon>Stramenopiles</taxon>
        <taxon>Oomycota</taxon>
        <taxon>Peronosporomycetes</taxon>
        <taxon>Peronosporales</taxon>
        <taxon>Peronosporaceae</taxon>
        <taxon>Phytophthora</taxon>
    </lineage>
</organism>
<keyword evidence="2" id="KW-1185">Reference proteome</keyword>
<accession>A0A8T1WRV9</accession>
<protein>
    <submittedName>
        <fullName evidence="1">Uncharacterized protein</fullName>
    </submittedName>
</protein>
<dbReference type="EMBL" id="JAGDFL010000267">
    <property type="protein sequence ID" value="KAG7394520.1"/>
    <property type="molecule type" value="Genomic_DNA"/>
</dbReference>
<reference evidence="1" key="1">
    <citation type="submission" date="2021-02" db="EMBL/GenBank/DDBJ databases">
        <authorList>
            <person name="Palmer J.M."/>
        </authorList>
    </citation>
    <scope>NUCLEOTIDE SEQUENCE</scope>
    <source>
        <strain evidence="1">SCRP23</strain>
    </source>
</reference>
<evidence type="ECO:0000313" key="1">
    <source>
        <dbReference type="EMBL" id="KAG7394520.1"/>
    </source>
</evidence>
<sequence>MDQQERIAAYNHFHDFVCCYLQNQEFEVNAPKVDDSEFEAELVSTPVKMSNCSLLLANYSDANVWKVASSVSGDYPSGEGSADLGQ</sequence>
<evidence type="ECO:0000313" key="2">
    <source>
        <dbReference type="Proteomes" id="UP000693981"/>
    </source>
</evidence>
<name>A0A8T1WRV9_9STRA</name>
<comment type="caution">
    <text evidence="1">The sequence shown here is derived from an EMBL/GenBank/DDBJ whole genome shotgun (WGS) entry which is preliminary data.</text>
</comment>
<dbReference type="OrthoDB" id="124323at2759"/>
<dbReference type="Proteomes" id="UP000693981">
    <property type="component" value="Unassembled WGS sequence"/>
</dbReference>
<dbReference type="AlphaFoldDB" id="A0A8T1WRV9"/>
<gene>
    <name evidence="1" type="ORF">PHYBOEH_005045</name>
</gene>
<proteinExistence type="predicted"/>